<evidence type="ECO:0000313" key="12">
    <source>
        <dbReference type="Proteomes" id="UP000290815"/>
    </source>
</evidence>
<dbReference type="KEGG" id="mgly:NCTC10194_00077"/>
<protein>
    <recommendedName>
        <fullName evidence="8">Tyrosine--tRNA ligase</fullName>
        <ecNumber evidence="8">6.1.1.1</ecNumber>
    </recommendedName>
    <alternativeName>
        <fullName evidence="8">Tyrosyl-tRNA synthetase</fullName>
        <shortName evidence="8">TyrRS</shortName>
    </alternativeName>
</protein>
<sequence>MNVLNDLKARGILKQISNEDKFNSLTKEEGVYIGFDPTATSLHLGNYIQIANLIRFKNHGWKVYAILGGATGMIGDPSFKAAERKLLDNETLLNNKNKIKKQLESFGLEVIDNYEFYKDMNILTFLRDVGKLVNISYLLAKDSIATRIDNGLSFTEFSYNLIQGWDFLTLYKEKNVCVQLGGSDQWGNLTTGLEMISTIFGDNHKAVALTSNLLTDSNGNKFGKSTGGGNLWLDKELTKPYSMYQFLVNQPDSEMEKLLKQLTFLSIARIRLILDKHEEQPQLRLAQKELAHEVIKQIHGEKEANLAQKISELLFNKNVNFDSYSLEDIEQIAKQIITYELAQNQNLIEQLIEKKIVQSKREAREFLQNKSIKINGNPITEDFNLQSDLFENKYAILHVGKKNVYCIKIK</sequence>
<dbReference type="PROSITE" id="PS50889">
    <property type="entry name" value="S4"/>
    <property type="match status" value="1"/>
</dbReference>
<dbReference type="CDD" id="cd00805">
    <property type="entry name" value="TyrRS_core"/>
    <property type="match status" value="1"/>
</dbReference>
<dbReference type="Pfam" id="PF00579">
    <property type="entry name" value="tRNA-synt_1b"/>
    <property type="match status" value="1"/>
</dbReference>
<dbReference type="InterPro" id="IPR014729">
    <property type="entry name" value="Rossmann-like_a/b/a_fold"/>
</dbReference>
<dbReference type="SUPFAM" id="SSF52374">
    <property type="entry name" value="Nucleotidylyl transferase"/>
    <property type="match status" value="1"/>
</dbReference>
<dbReference type="Pfam" id="PF22421">
    <property type="entry name" value="SYY_C-terminal"/>
    <property type="match status" value="1"/>
</dbReference>
<keyword evidence="3 8" id="KW-0067">ATP-binding</keyword>
<evidence type="ECO:0000256" key="5">
    <source>
        <dbReference type="ARBA" id="ARBA00022917"/>
    </source>
</evidence>
<keyword evidence="4 9" id="KW-0694">RNA-binding</keyword>
<feature type="short sequence motif" description="'KMSKS' region" evidence="8">
    <location>
        <begin position="221"/>
        <end position="225"/>
    </location>
</feature>
<feature type="domain" description="Tyrosine--tRNA ligase SYY-like C-terminal" evidence="10">
    <location>
        <begin position="328"/>
        <end position="405"/>
    </location>
</feature>
<dbReference type="PRINTS" id="PR01040">
    <property type="entry name" value="TRNASYNTHTYR"/>
</dbReference>
<keyword evidence="1 8" id="KW-0436">Ligase</keyword>
<evidence type="ECO:0000259" key="10">
    <source>
        <dbReference type="Pfam" id="PF22421"/>
    </source>
</evidence>
<name>A0A449AUC0_9BACT</name>
<dbReference type="SUPFAM" id="SSF55174">
    <property type="entry name" value="Alpha-L RNA-binding motif"/>
    <property type="match status" value="1"/>
</dbReference>
<keyword evidence="12" id="KW-1185">Reference proteome</keyword>
<comment type="similarity">
    <text evidence="8">Belongs to the class-I aminoacyl-tRNA synthetase family. TyrS type 1 subfamily.</text>
</comment>
<evidence type="ECO:0000256" key="3">
    <source>
        <dbReference type="ARBA" id="ARBA00022840"/>
    </source>
</evidence>
<keyword evidence="6 8" id="KW-0030">Aminoacyl-tRNA synthetase</keyword>
<dbReference type="Proteomes" id="UP000290815">
    <property type="component" value="Chromosome"/>
</dbReference>
<dbReference type="InterPro" id="IPR024107">
    <property type="entry name" value="Tyr-tRNA-ligase_bac_1"/>
</dbReference>
<evidence type="ECO:0000313" key="11">
    <source>
        <dbReference type="EMBL" id="VEU70082.1"/>
    </source>
</evidence>
<dbReference type="GO" id="GO:0004831">
    <property type="term" value="F:tyrosine-tRNA ligase activity"/>
    <property type="evidence" value="ECO:0007669"/>
    <property type="project" value="UniProtKB-UniRule"/>
</dbReference>
<comment type="subunit">
    <text evidence="8">Homodimer.</text>
</comment>
<dbReference type="InterPro" id="IPR002307">
    <property type="entry name" value="Tyr-tRNA-ligase"/>
</dbReference>
<feature type="binding site" evidence="8">
    <location>
        <position position="32"/>
    </location>
    <ligand>
        <name>L-tyrosine</name>
        <dbReference type="ChEBI" id="CHEBI:58315"/>
    </ligand>
</feature>
<keyword evidence="5 8" id="KW-0648">Protein biosynthesis</keyword>
<reference evidence="11 12" key="1">
    <citation type="submission" date="2019-01" db="EMBL/GenBank/DDBJ databases">
        <authorList>
            <consortium name="Pathogen Informatics"/>
        </authorList>
    </citation>
    <scope>NUCLEOTIDE SEQUENCE [LARGE SCALE GENOMIC DNA]</scope>
    <source>
        <strain evidence="11 12">NCTC10194</strain>
    </source>
</reference>
<dbReference type="InterPro" id="IPR002305">
    <property type="entry name" value="aa-tRNA-synth_Ic"/>
</dbReference>
<dbReference type="GO" id="GO:0006437">
    <property type="term" value="P:tyrosyl-tRNA aminoacylation"/>
    <property type="evidence" value="ECO:0007669"/>
    <property type="project" value="UniProtKB-UniRule"/>
</dbReference>
<gene>
    <name evidence="8 11" type="primary">tyrS</name>
    <name evidence="11" type="ORF">NCTC10194_00077</name>
</gene>
<feature type="binding site" evidence="8">
    <location>
        <position position="159"/>
    </location>
    <ligand>
        <name>L-tyrosine</name>
        <dbReference type="ChEBI" id="CHEBI:58315"/>
    </ligand>
</feature>
<dbReference type="PANTHER" id="PTHR11766">
    <property type="entry name" value="TYROSYL-TRNA SYNTHETASE"/>
    <property type="match status" value="1"/>
</dbReference>
<comment type="function">
    <text evidence="8">Catalyzes the attachment of tyrosine to tRNA(Tyr) in a two-step reaction: tyrosine is first activated by ATP to form Tyr-AMP and then transferred to the acceptor end of tRNA(Tyr).</text>
</comment>
<dbReference type="InterPro" id="IPR024088">
    <property type="entry name" value="Tyr-tRNA-ligase_bac-type"/>
</dbReference>
<proteinExistence type="inferred from homology"/>
<dbReference type="HAMAP" id="MF_02006">
    <property type="entry name" value="Tyr_tRNA_synth_type1"/>
    <property type="match status" value="1"/>
</dbReference>
<keyword evidence="8" id="KW-0963">Cytoplasm</keyword>
<evidence type="ECO:0000256" key="1">
    <source>
        <dbReference type="ARBA" id="ARBA00022598"/>
    </source>
</evidence>
<dbReference type="EMBL" id="LR215024">
    <property type="protein sequence ID" value="VEU70082.1"/>
    <property type="molecule type" value="Genomic_DNA"/>
</dbReference>
<dbReference type="Gene3D" id="1.10.240.10">
    <property type="entry name" value="Tyrosyl-Transfer RNA Synthetase"/>
    <property type="match status" value="1"/>
</dbReference>
<comment type="catalytic activity">
    <reaction evidence="7 8">
        <text>tRNA(Tyr) + L-tyrosine + ATP = L-tyrosyl-tRNA(Tyr) + AMP + diphosphate + H(+)</text>
        <dbReference type="Rhea" id="RHEA:10220"/>
        <dbReference type="Rhea" id="RHEA-COMP:9706"/>
        <dbReference type="Rhea" id="RHEA-COMP:9707"/>
        <dbReference type="ChEBI" id="CHEBI:15378"/>
        <dbReference type="ChEBI" id="CHEBI:30616"/>
        <dbReference type="ChEBI" id="CHEBI:33019"/>
        <dbReference type="ChEBI" id="CHEBI:58315"/>
        <dbReference type="ChEBI" id="CHEBI:78442"/>
        <dbReference type="ChEBI" id="CHEBI:78536"/>
        <dbReference type="ChEBI" id="CHEBI:456215"/>
        <dbReference type="EC" id="6.1.1.1"/>
    </reaction>
</comment>
<organism evidence="11 12">
    <name type="scientific">Mycoplasmopsis glycophila</name>
    <dbReference type="NCBI Taxonomy" id="171285"/>
    <lineage>
        <taxon>Bacteria</taxon>
        <taxon>Bacillati</taxon>
        <taxon>Mycoplasmatota</taxon>
        <taxon>Mycoplasmoidales</taxon>
        <taxon>Metamycoplasmataceae</taxon>
        <taxon>Mycoplasmopsis</taxon>
    </lineage>
</organism>
<dbReference type="GO" id="GO:0005829">
    <property type="term" value="C:cytosol"/>
    <property type="evidence" value="ECO:0007669"/>
    <property type="project" value="TreeGrafter"/>
</dbReference>
<dbReference type="GO" id="GO:0003723">
    <property type="term" value="F:RNA binding"/>
    <property type="evidence" value="ECO:0007669"/>
    <property type="project" value="UniProtKB-KW"/>
</dbReference>
<dbReference type="Gene3D" id="3.40.50.620">
    <property type="entry name" value="HUPs"/>
    <property type="match status" value="1"/>
</dbReference>
<dbReference type="Gene3D" id="3.10.290.10">
    <property type="entry name" value="RNA-binding S4 domain"/>
    <property type="match status" value="1"/>
</dbReference>
<feature type="binding site" evidence="8">
    <location>
        <position position="163"/>
    </location>
    <ligand>
        <name>L-tyrosine</name>
        <dbReference type="ChEBI" id="CHEBI:58315"/>
    </ligand>
</feature>
<dbReference type="NCBIfam" id="TIGR00234">
    <property type="entry name" value="tyrS"/>
    <property type="match status" value="1"/>
</dbReference>
<evidence type="ECO:0000256" key="2">
    <source>
        <dbReference type="ARBA" id="ARBA00022741"/>
    </source>
</evidence>
<evidence type="ECO:0000256" key="7">
    <source>
        <dbReference type="ARBA" id="ARBA00048248"/>
    </source>
</evidence>
<dbReference type="PANTHER" id="PTHR11766:SF0">
    <property type="entry name" value="TYROSINE--TRNA LIGASE, MITOCHONDRIAL"/>
    <property type="match status" value="1"/>
</dbReference>
<accession>A0A449AUC0</accession>
<dbReference type="GO" id="GO:0005524">
    <property type="term" value="F:ATP binding"/>
    <property type="evidence" value="ECO:0007669"/>
    <property type="project" value="UniProtKB-UniRule"/>
</dbReference>
<dbReference type="EC" id="6.1.1.1" evidence="8"/>
<dbReference type="AlphaFoldDB" id="A0A449AUC0"/>
<evidence type="ECO:0000256" key="4">
    <source>
        <dbReference type="ARBA" id="ARBA00022884"/>
    </source>
</evidence>
<evidence type="ECO:0000256" key="6">
    <source>
        <dbReference type="ARBA" id="ARBA00023146"/>
    </source>
</evidence>
<dbReference type="InterPro" id="IPR054608">
    <property type="entry name" value="SYY-like_C"/>
</dbReference>
<comment type="subcellular location">
    <subcellularLocation>
        <location evidence="8">Cytoplasm</location>
    </subcellularLocation>
</comment>
<feature type="short sequence motif" description="'HIGH' region" evidence="8">
    <location>
        <begin position="37"/>
        <end position="46"/>
    </location>
</feature>
<dbReference type="FunFam" id="1.10.240.10:FF:000001">
    <property type="entry name" value="Tyrosine--tRNA ligase"/>
    <property type="match status" value="1"/>
</dbReference>
<dbReference type="InterPro" id="IPR036986">
    <property type="entry name" value="S4_RNA-bd_sf"/>
</dbReference>
<keyword evidence="2 8" id="KW-0547">Nucleotide-binding</keyword>
<evidence type="ECO:0000256" key="8">
    <source>
        <dbReference type="HAMAP-Rule" id="MF_02006"/>
    </source>
</evidence>
<evidence type="ECO:0000256" key="9">
    <source>
        <dbReference type="PROSITE-ProRule" id="PRU00182"/>
    </source>
</evidence>
<feature type="binding site" evidence="8">
    <location>
        <position position="224"/>
    </location>
    <ligand>
        <name>ATP</name>
        <dbReference type="ChEBI" id="CHEBI:30616"/>
    </ligand>
</feature>